<dbReference type="EMBL" id="MU150260">
    <property type="protein sequence ID" value="KAF9463683.1"/>
    <property type="molecule type" value="Genomic_DNA"/>
</dbReference>
<keyword evidence="2" id="KW-1185">Reference proteome</keyword>
<accession>A0A9P5Y5I7</accession>
<dbReference type="AlphaFoldDB" id="A0A9P5Y5I7"/>
<comment type="caution">
    <text evidence="1">The sequence shown here is derived from an EMBL/GenBank/DDBJ whole genome shotgun (WGS) entry which is preliminary data.</text>
</comment>
<gene>
    <name evidence="1" type="ORF">BDZ94DRAFT_1258282</name>
</gene>
<proteinExistence type="predicted"/>
<organism evidence="1 2">
    <name type="scientific">Collybia nuda</name>
    <dbReference type="NCBI Taxonomy" id="64659"/>
    <lineage>
        <taxon>Eukaryota</taxon>
        <taxon>Fungi</taxon>
        <taxon>Dikarya</taxon>
        <taxon>Basidiomycota</taxon>
        <taxon>Agaricomycotina</taxon>
        <taxon>Agaricomycetes</taxon>
        <taxon>Agaricomycetidae</taxon>
        <taxon>Agaricales</taxon>
        <taxon>Tricholomatineae</taxon>
        <taxon>Clitocybaceae</taxon>
        <taxon>Collybia</taxon>
    </lineage>
</organism>
<protein>
    <submittedName>
        <fullName evidence="1">Uncharacterized protein</fullName>
    </submittedName>
</protein>
<evidence type="ECO:0000313" key="2">
    <source>
        <dbReference type="Proteomes" id="UP000807353"/>
    </source>
</evidence>
<dbReference type="OrthoDB" id="5979581at2759"/>
<evidence type="ECO:0000313" key="1">
    <source>
        <dbReference type="EMBL" id="KAF9463683.1"/>
    </source>
</evidence>
<reference evidence="1" key="1">
    <citation type="submission" date="2020-11" db="EMBL/GenBank/DDBJ databases">
        <authorList>
            <consortium name="DOE Joint Genome Institute"/>
            <person name="Ahrendt S."/>
            <person name="Riley R."/>
            <person name="Andreopoulos W."/>
            <person name="Labutti K."/>
            <person name="Pangilinan J."/>
            <person name="Ruiz-Duenas F.J."/>
            <person name="Barrasa J.M."/>
            <person name="Sanchez-Garcia M."/>
            <person name="Camarero S."/>
            <person name="Miyauchi S."/>
            <person name="Serrano A."/>
            <person name="Linde D."/>
            <person name="Babiker R."/>
            <person name="Drula E."/>
            <person name="Ayuso-Fernandez I."/>
            <person name="Pacheco R."/>
            <person name="Padilla G."/>
            <person name="Ferreira P."/>
            <person name="Barriuso J."/>
            <person name="Kellner H."/>
            <person name="Castanera R."/>
            <person name="Alfaro M."/>
            <person name="Ramirez L."/>
            <person name="Pisabarro A.G."/>
            <person name="Kuo A."/>
            <person name="Tritt A."/>
            <person name="Lipzen A."/>
            <person name="He G."/>
            <person name="Yan M."/>
            <person name="Ng V."/>
            <person name="Cullen D."/>
            <person name="Martin F."/>
            <person name="Rosso M.-N."/>
            <person name="Henrissat B."/>
            <person name="Hibbett D."/>
            <person name="Martinez A.T."/>
            <person name="Grigoriev I.V."/>
        </authorList>
    </citation>
    <scope>NUCLEOTIDE SEQUENCE</scope>
    <source>
        <strain evidence="1">CBS 247.69</strain>
    </source>
</reference>
<dbReference type="Proteomes" id="UP000807353">
    <property type="component" value="Unassembled WGS sequence"/>
</dbReference>
<name>A0A9P5Y5I7_9AGAR</name>
<sequence>MGKMPGRWWTKWEDRSECFDENGTFIGDREQSATSRTFLAISHDWMDKEELDKLERIMR</sequence>